<name>A0A183JSL3_9TREM</name>
<reference evidence="1 2" key="2">
    <citation type="submission" date="2018-11" db="EMBL/GenBank/DDBJ databases">
        <authorList>
            <consortium name="Pathogen Informatics"/>
        </authorList>
    </citation>
    <scope>NUCLEOTIDE SEQUENCE [LARGE SCALE GENOMIC DNA]</scope>
    <source>
        <strain evidence="1">Dakar</strain>
        <strain evidence="2">Dakar, Senegal</strain>
    </source>
</reference>
<proteinExistence type="predicted"/>
<dbReference type="STRING" id="6186.A0A183JSL3"/>
<dbReference type="Proteomes" id="UP000279833">
    <property type="component" value="Unassembled WGS sequence"/>
</dbReference>
<accession>A0A183JSL3</accession>
<dbReference type="WBParaSite" id="SCUD_0000570301-mRNA-1">
    <property type="protein sequence ID" value="SCUD_0000570301-mRNA-1"/>
    <property type="gene ID" value="SCUD_0000570301"/>
</dbReference>
<dbReference type="EMBL" id="UZAK01009980">
    <property type="protein sequence ID" value="VDO97733.1"/>
    <property type="molecule type" value="Genomic_DNA"/>
</dbReference>
<organism evidence="3">
    <name type="scientific">Schistosoma curassoni</name>
    <dbReference type="NCBI Taxonomy" id="6186"/>
    <lineage>
        <taxon>Eukaryota</taxon>
        <taxon>Metazoa</taxon>
        <taxon>Spiralia</taxon>
        <taxon>Lophotrochozoa</taxon>
        <taxon>Platyhelminthes</taxon>
        <taxon>Trematoda</taxon>
        <taxon>Digenea</taxon>
        <taxon>Strigeidida</taxon>
        <taxon>Schistosomatoidea</taxon>
        <taxon>Schistosomatidae</taxon>
        <taxon>Schistosoma</taxon>
    </lineage>
</organism>
<sequence>MKLLKINVINKEEFNVLKPNGSVLPNLYELLRIRKLILSICDVPAHKLAKWLAKLSNPVRDKLFKVHRRKKRSSKPKKETHKRDILNHEPEAVRISRLEQQWSNQLERPLIEILLGTAYQENEQDESDNEMNDTRLFDATTGNSEDQQLKSAIRRVQAALFAGSAKTALSMAKRMWRLWPEVAPVSVEEDNSTIVGGRAAGLRPECLNVLGALQQIHMTELG</sequence>
<reference evidence="3" key="1">
    <citation type="submission" date="2016-06" db="UniProtKB">
        <authorList>
            <consortium name="WormBaseParasite"/>
        </authorList>
    </citation>
    <scope>IDENTIFICATION</scope>
</reference>
<protein>
    <submittedName>
        <fullName evidence="1 3">Uncharacterized protein</fullName>
    </submittedName>
</protein>
<gene>
    <name evidence="1" type="ORF">SCUD_LOCUS5703</name>
</gene>
<evidence type="ECO:0000313" key="2">
    <source>
        <dbReference type="Proteomes" id="UP000279833"/>
    </source>
</evidence>
<evidence type="ECO:0000313" key="3">
    <source>
        <dbReference type="WBParaSite" id="SCUD_0000570301-mRNA-1"/>
    </source>
</evidence>
<dbReference type="AlphaFoldDB" id="A0A183JSL3"/>
<evidence type="ECO:0000313" key="1">
    <source>
        <dbReference type="EMBL" id="VDO97733.1"/>
    </source>
</evidence>
<keyword evidence="2" id="KW-1185">Reference proteome</keyword>